<feature type="region of interest" description="Disordered" evidence="1">
    <location>
        <begin position="1"/>
        <end position="135"/>
    </location>
</feature>
<sequence>MNNLNSGVVDLTQEEPPTEEEVGVEETTDTHEPLEDPDSELVPAIQPGSPEEPPLFPAPARRVRAKTGDYVPREIVQSIPEPEQPRSIPMEVEPPQQEEPSLEYSPEYAEPEPSQKREVIDVESDPEEPIEEPPDKRQRLEFIEMLYTAISQSVAQRKRKEFRATDFEGKDRDRLLKSMTKEINQNLESGAYKLLDIQTSEKIKKTMPDKIMGSRYVLTKKPLEDADIPKAQLEDLLLDDRTHGPAKAKTRHVTQGFSDPSALDVPTTTPQATRDTVVFIAQILSSLHWTPGYLDFTQAFHSGSGIDRELYARQPPEGIPGADPRQLLKLLKHCYGLTDGPFKWYEHLSQYLLSQGYVQSRLDPCLFFLFGGDHSTGQTLCGILGVATDDVFHGGNEQHWKIIEQISKDYKLGKNQRGSGRFTGKDIVHNEDGSIFIGQQYFVEDKVKQIPIDRKRRQQRFSRCNAQEIEQLRGLLGTLSWLCKETRSDLAGRVALLQQSFPAPKVRDIEQANKLAQEAHQFKHLGILVQPISLSKLRVGVVSDASWGNARESSEGLEDNVKDDYWEEQETCWVLVRTIFKENAEQKC</sequence>
<accession>A0ABP0LHX4</accession>
<evidence type="ECO:0000313" key="4">
    <source>
        <dbReference type="EMBL" id="CAK9037897.1"/>
    </source>
</evidence>
<proteinExistence type="predicted"/>
<keyword evidence="5" id="KW-1185">Reference proteome</keyword>
<feature type="domain" description="Reverse transcriptase Ty1/copia-type" evidence="2">
    <location>
        <begin position="219"/>
        <end position="449"/>
    </location>
</feature>
<feature type="region of interest" description="Disordered" evidence="1">
    <location>
        <begin position="249"/>
        <end position="268"/>
    </location>
</feature>
<organism evidence="4 5">
    <name type="scientific">Durusdinium trenchii</name>
    <dbReference type="NCBI Taxonomy" id="1381693"/>
    <lineage>
        <taxon>Eukaryota</taxon>
        <taxon>Sar</taxon>
        <taxon>Alveolata</taxon>
        <taxon>Dinophyceae</taxon>
        <taxon>Suessiales</taxon>
        <taxon>Symbiodiniaceae</taxon>
        <taxon>Durusdinium</taxon>
    </lineage>
</organism>
<comment type="caution">
    <text evidence="4">The sequence shown here is derived from an EMBL/GenBank/DDBJ whole genome shotgun (WGS) entry which is preliminary data.</text>
</comment>
<protein>
    <submittedName>
        <fullName evidence="4">Retrovirus-related Pol polyprotein from transposon RE1 (Retro element 1) (AtRE1)</fullName>
    </submittedName>
</protein>
<evidence type="ECO:0000313" key="5">
    <source>
        <dbReference type="Proteomes" id="UP001642464"/>
    </source>
</evidence>
<dbReference type="EMBL" id="CAXAMM010015847">
    <property type="protein sequence ID" value="CAK9037342.1"/>
    <property type="molecule type" value="Genomic_DNA"/>
</dbReference>
<feature type="compositionally biased region" description="Low complexity" evidence="1">
    <location>
        <begin position="89"/>
        <end position="112"/>
    </location>
</feature>
<name>A0ABP0LHX4_9DINO</name>
<reference evidence="4 5" key="1">
    <citation type="submission" date="2024-02" db="EMBL/GenBank/DDBJ databases">
        <authorList>
            <person name="Chen Y."/>
            <person name="Shah S."/>
            <person name="Dougan E. K."/>
            <person name="Thang M."/>
            <person name="Chan C."/>
        </authorList>
    </citation>
    <scope>NUCLEOTIDE SEQUENCE [LARGE SCALE GENOMIC DNA]</scope>
</reference>
<feature type="compositionally biased region" description="Acidic residues" evidence="1">
    <location>
        <begin position="12"/>
        <end position="27"/>
    </location>
</feature>
<evidence type="ECO:0000259" key="2">
    <source>
        <dbReference type="Pfam" id="PF07727"/>
    </source>
</evidence>
<feature type="compositionally biased region" description="Acidic residues" evidence="1">
    <location>
        <begin position="121"/>
        <end position="132"/>
    </location>
</feature>
<dbReference type="InterPro" id="IPR013103">
    <property type="entry name" value="RVT_2"/>
</dbReference>
<gene>
    <name evidence="3" type="ORF">SCF082_LOCUS22103</name>
    <name evidence="4" type="ORF">SCF082_LOCUS22371</name>
</gene>
<dbReference type="Proteomes" id="UP001642464">
    <property type="component" value="Unassembled WGS sequence"/>
</dbReference>
<evidence type="ECO:0000313" key="3">
    <source>
        <dbReference type="EMBL" id="CAK9037342.1"/>
    </source>
</evidence>
<evidence type="ECO:0000256" key="1">
    <source>
        <dbReference type="SAM" id="MobiDB-lite"/>
    </source>
</evidence>
<dbReference type="Pfam" id="PF07727">
    <property type="entry name" value="RVT_2"/>
    <property type="match status" value="1"/>
</dbReference>
<dbReference type="EMBL" id="CAXAMM010016036">
    <property type="protein sequence ID" value="CAK9037897.1"/>
    <property type="molecule type" value="Genomic_DNA"/>
</dbReference>